<dbReference type="InterPro" id="IPR036179">
    <property type="entry name" value="Ig-like_dom_sf"/>
</dbReference>
<evidence type="ECO:0000256" key="4">
    <source>
        <dbReference type="ARBA" id="ARBA00023319"/>
    </source>
</evidence>
<dbReference type="SUPFAM" id="SSF48726">
    <property type="entry name" value="Immunoglobulin"/>
    <property type="match status" value="1"/>
</dbReference>
<dbReference type="EMBL" id="JAUZQC010000024">
    <property type="protein sequence ID" value="KAK5848797.1"/>
    <property type="molecule type" value="Genomic_DNA"/>
</dbReference>
<evidence type="ECO:0000259" key="6">
    <source>
        <dbReference type="PROSITE" id="PS50835"/>
    </source>
</evidence>
<reference evidence="7 8" key="2">
    <citation type="journal article" date="2023" name="Mol. Biol. Evol.">
        <title>Genomics of Secondarily Temperate Adaptation in the Only Non-Antarctic Icefish.</title>
        <authorList>
            <person name="Rivera-Colon A.G."/>
            <person name="Rayamajhi N."/>
            <person name="Minhas B.F."/>
            <person name="Madrigal G."/>
            <person name="Bilyk K.T."/>
            <person name="Yoon V."/>
            <person name="Hune M."/>
            <person name="Gregory S."/>
            <person name="Cheng C.H.C."/>
            <person name="Catchen J.M."/>
        </authorList>
    </citation>
    <scope>NUCLEOTIDE SEQUENCE [LARGE SCALE GENOMIC DNA]</scope>
    <source>
        <strain evidence="7">JMC-PN-2008</strain>
    </source>
</reference>
<evidence type="ECO:0000256" key="1">
    <source>
        <dbReference type="ARBA" id="ARBA00022729"/>
    </source>
</evidence>
<feature type="domain" description="Ig-like" evidence="6">
    <location>
        <begin position="133"/>
        <end position="214"/>
    </location>
</feature>
<keyword evidence="4" id="KW-0393">Immunoglobulin domain</keyword>
<dbReference type="PANTHER" id="PTHR44337">
    <property type="entry name" value="CARCINOEMBRYONIC ANTIGEN-RELATED CELL ADHESION MOLECULE 8"/>
    <property type="match status" value="1"/>
</dbReference>
<keyword evidence="3" id="KW-0325">Glycoprotein</keyword>
<reference evidence="7 8" key="1">
    <citation type="journal article" date="2023" name="Genes (Basel)">
        <title>Chromosome-Level Genome Assembly and Circadian Gene Repertoire of the Patagonia Blennie Eleginops maclovinus-The Closest Ancestral Proxy of Antarctic Cryonotothenioids.</title>
        <authorList>
            <person name="Cheng C.C."/>
            <person name="Rivera-Colon A.G."/>
            <person name="Minhas B.F."/>
            <person name="Wilson L."/>
            <person name="Rayamajhi N."/>
            <person name="Vargas-Chacoff L."/>
            <person name="Catchen J.M."/>
        </authorList>
    </citation>
    <scope>NUCLEOTIDE SEQUENCE [LARGE SCALE GENOMIC DNA]</scope>
    <source>
        <strain evidence="7">JMC-PN-2008</strain>
    </source>
</reference>
<feature type="chain" id="PRO_5042833537" description="Ig-like domain-containing protein" evidence="5">
    <location>
        <begin position="34"/>
        <end position="336"/>
    </location>
</feature>
<protein>
    <recommendedName>
        <fullName evidence="6">Ig-like domain-containing protein</fullName>
    </recommendedName>
</protein>
<gene>
    <name evidence="7" type="ORF">PBY51_008489</name>
</gene>
<dbReference type="InterPro" id="IPR007110">
    <property type="entry name" value="Ig-like_dom"/>
</dbReference>
<keyword evidence="2" id="KW-1015">Disulfide bond</keyword>
<feature type="signal peptide" evidence="5">
    <location>
        <begin position="1"/>
        <end position="33"/>
    </location>
</feature>
<dbReference type="Gene3D" id="2.60.40.10">
    <property type="entry name" value="Immunoglobulins"/>
    <property type="match status" value="1"/>
</dbReference>
<dbReference type="InterPro" id="IPR052598">
    <property type="entry name" value="IgSF_CEA-related"/>
</dbReference>
<keyword evidence="1 5" id="KW-0732">Signal</keyword>
<dbReference type="PANTHER" id="PTHR44337:SF20">
    <property type="entry name" value="CARCINOEMBRYONIC ANTIGEN-RELATED CELL ADHESION MOLECULE 5-RELATED"/>
    <property type="match status" value="1"/>
</dbReference>
<dbReference type="PROSITE" id="PS50835">
    <property type="entry name" value="IG_LIKE"/>
    <property type="match status" value="1"/>
</dbReference>
<comment type="caution">
    <text evidence="7">The sequence shown here is derived from an EMBL/GenBank/DDBJ whole genome shotgun (WGS) entry which is preliminary data.</text>
</comment>
<accession>A0AAN7WU50</accession>
<dbReference type="InterPro" id="IPR013783">
    <property type="entry name" value="Ig-like_fold"/>
</dbReference>
<proteinExistence type="predicted"/>
<sequence length="336" mass="35686">MDHTYTSKKNGGHSDLCRLLLLLFLTGLQPVLSADGEPEPDDGDNRGEISCAIVGPDYVTVGVPSSVECLANCPACTYSMTLDEQTAQGQGNVLAFTVSSWVDALTVTCTAAEDDQGRSATTSTKKLQVLDGPANVSITGPSLLHPSVSHTYSCHARCRPSCTYAWRIDEGPWISGQGNVLSITPLEIDNSKTLVCKATNSVSGLFVAATQNIEVTSGPSEIHIKGPDVISISEKQQFVCSAECQPSCRYVSSVNSQTVRGNMMEVTVDHPLKSVTLKCEAQNTASRRTATATKTVQISESFRSLSSRPEESSLLLAFILSAAHTVTALHSGSSLL</sequence>
<dbReference type="AlphaFoldDB" id="A0AAN7WU50"/>
<name>A0AAN7WU50_ELEMC</name>
<keyword evidence="8" id="KW-1185">Reference proteome</keyword>
<evidence type="ECO:0000313" key="8">
    <source>
        <dbReference type="Proteomes" id="UP001346869"/>
    </source>
</evidence>
<evidence type="ECO:0000256" key="3">
    <source>
        <dbReference type="ARBA" id="ARBA00023180"/>
    </source>
</evidence>
<evidence type="ECO:0000256" key="2">
    <source>
        <dbReference type="ARBA" id="ARBA00023157"/>
    </source>
</evidence>
<organism evidence="7 8">
    <name type="scientific">Eleginops maclovinus</name>
    <name type="common">Patagonian blennie</name>
    <name type="synonym">Eleginus maclovinus</name>
    <dbReference type="NCBI Taxonomy" id="56733"/>
    <lineage>
        <taxon>Eukaryota</taxon>
        <taxon>Metazoa</taxon>
        <taxon>Chordata</taxon>
        <taxon>Craniata</taxon>
        <taxon>Vertebrata</taxon>
        <taxon>Euteleostomi</taxon>
        <taxon>Actinopterygii</taxon>
        <taxon>Neopterygii</taxon>
        <taxon>Teleostei</taxon>
        <taxon>Neoteleostei</taxon>
        <taxon>Acanthomorphata</taxon>
        <taxon>Eupercaria</taxon>
        <taxon>Perciformes</taxon>
        <taxon>Notothenioidei</taxon>
        <taxon>Eleginopidae</taxon>
        <taxon>Eleginops</taxon>
    </lineage>
</organism>
<evidence type="ECO:0000256" key="5">
    <source>
        <dbReference type="SAM" id="SignalP"/>
    </source>
</evidence>
<evidence type="ECO:0000313" key="7">
    <source>
        <dbReference type="EMBL" id="KAK5848797.1"/>
    </source>
</evidence>
<dbReference type="Proteomes" id="UP001346869">
    <property type="component" value="Unassembled WGS sequence"/>
</dbReference>